<keyword evidence="7 17" id="KW-0028">Amino-acid biosynthesis</keyword>
<dbReference type="SUPFAM" id="SSF56752">
    <property type="entry name" value="D-aminoacid aminotransferase-like PLP-dependent enzymes"/>
    <property type="match status" value="1"/>
</dbReference>
<accession>A0A7T7RH06</accession>
<dbReference type="PANTHER" id="PTHR11825:SF44">
    <property type="entry name" value="BRANCHED-CHAIN-AMINO-ACID AMINOTRANSFERASE"/>
    <property type="match status" value="1"/>
</dbReference>
<evidence type="ECO:0000256" key="8">
    <source>
        <dbReference type="ARBA" id="ARBA00022679"/>
    </source>
</evidence>
<evidence type="ECO:0000256" key="7">
    <source>
        <dbReference type="ARBA" id="ARBA00022605"/>
    </source>
</evidence>
<dbReference type="AlphaFoldDB" id="A0A7T7RH06"/>
<evidence type="ECO:0000256" key="16">
    <source>
        <dbReference type="RuleBase" id="RU004516"/>
    </source>
</evidence>
<reference evidence="18 19" key="1">
    <citation type="submission" date="2020-12" db="EMBL/GenBank/DDBJ databases">
        <title>A novel species.</title>
        <authorList>
            <person name="Li K."/>
        </authorList>
    </citation>
    <scope>NUCLEOTIDE SEQUENCE [LARGE SCALE GENOMIC DNA]</scope>
    <source>
        <strain evidence="18 19">ZYC-3</strain>
    </source>
</reference>
<dbReference type="EC" id="2.6.1.42" evidence="17"/>
<comment type="pathway">
    <text evidence="4">Amino-acid biosynthesis; L-leucine biosynthesis; L-leucine from 3-methyl-2-oxobutanoate: step 4/4.</text>
</comment>
<evidence type="ECO:0000256" key="4">
    <source>
        <dbReference type="ARBA" id="ARBA00005072"/>
    </source>
</evidence>
<evidence type="ECO:0000256" key="14">
    <source>
        <dbReference type="PIRSR" id="PIRSR006468-1"/>
    </source>
</evidence>
<evidence type="ECO:0000256" key="10">
    <source>
        <dbReference type="ARBA" id="ARBA00023304"/>
    </source>
</evidence>
<evidence type="ECO:0000256" key="6">
    <source>
        <dbReference type="ARBA" id="ARBA00022576"/>
    </source>
</evidence>
<evidence type="ECO:0000256" key="3">
    <source>
        <dbReference type="ARBA" id="ARBA00004931"/>
    </source>
</evidence>
<feature type="modified residue" description="N6-(pyridoxal phosphate)lysine" evidence="14">
    <location>
        <position position="211"/>
    </location>
</feature>
<evidence type="ECO:0000256" key="1">
    <source>
        <dbReference type="ARBA" id="ARBA00001933"/>
    </source>
</evidence>
<evidence type="ECO:0000313" key="18">
    <source>
        <dbReference type="EMBL" id="QQM46275.1"/>
    </source>
</evidence>
<dbReference type="UniPathway" id="UPA00049">
    <property type="reaction ID" value="UER00062"/>
</dbReference>
<dbReference type="NCBIfam" id="NF009897">
    <property type="entry name" value="PRK13357.1"/>
    <property type="match status" value="1"/>
</dbReference>
<comment type="pathway">
    <text evidence="2">Amino-acid biosynthesis; L-isoleucine biosynthesis; L-isoleucine from 2-oxobutanoate: step 4/4.</text>
</comment>
<dbReference type="UniPathway" id="UPA00048">
    <property type="reaction ID" value="UER00073"/>
</dbReference>
<dbReference type="GO" id="GO:0004084">
    <property type="term" value="F:branched-chain-amino-acid transaminase activity"/>
    <property type="evidence" value="ECO:0007669"/>
    <property type="project" value="UniProtKB-EC"/>
</dbReference>
<keyword evidence="9 16" id="KW-0663">Pyridoxal phosphate</keyword>
<evidence type="ECO:0000256" key="5">
    <source>
        <dbReference type="ARBA" id="ARBA00009320"/>
    </source>
</evidence>
<dbReference type="InterPro" id="IPR036038">
    <property type="entry name" value="Aminotransferase-like"/>
</dbReference>
<dbReference type="InterPro" id="IPR043131">
    <property type="entry name" value="BCAT-like_N"/>
</dbReference>
<dbReference type="InterPro" id="IPR001544">
    <property type="entry name" value="Aminotrans_IV"/>
</dbReference>
<keyword evidence="6 17" id="KW-0032">Aminotransferase</keyword>
<keyword evidence="10 17" id="KW-0100">Branched-chain amino acid biosynthesis</keyword>
<dbReference type="GO" id="GO:0009099">
    <property type="term" value="P:L-valine biosynthetic process"/>
    <property type="evidence" value="ECO:0007669"/>
    <property type="project" value="UniProtKB-UniPathway"/>
</dbReference>
<dbReference type="NCBIfam" id="TIGR01123">
    <property type="entry name" value="ilvE_II"/>
    <property type="match status" value="1"/>
</dbReference>
<dbReference type="CDD" id="cd01557">
    <property type="entry name" value="BCAT_beta_family"/>
    <property type="match status" value="1"/>
</dbReference>
<evidence type="ECO:0000256" key="11">
    <source>
        <dbReference type="ARBA" id="ARBA00048212"/>
    </source>
</evidence>
<comment type="catalytic activity">
    <reaction evidence="13 17">
        <text>L-leucine + 2-oxoglutarate = 4-methyl-2-oxopentanoate + L-glutamate</text>
        <dbReference type="Rhea" id="RHEA:18321"/>
        <dbReference type="ChEBI" id="CHEBI:16810"/>
        <dbReference type="ChEBI" id="CHEBI:17865"/>
        <dbReference type="ChEBI" id="CHEBI:29985"/>
        <dbReference type="ChEBI" id="CHEBI:57427"/>
        <dbReference type="EC" id="2.6.1.42"/>
    </reaction>
</comment>
<keyword evidence="19" id="KW-1185">Reference proteome</keyword>
<dbReference type="Pfam" id="PF01063">
    <property type="entry name" value="Aminotran_4"/>
    <property type="match status" value="1"/>
</dbReference>
<dbReference type="InterPro" id="IPR043132">
    <property type="entry name" value="BCAT-like_C"/>
</dbReference>
<comment type="catalytic activity">
    <reaction evidence="12 17">
        <text>L-isoleucine + 2-oxoglutarate = (S)-3-methyl-2-oxopentanoate + L-glutamate</text>
        <dbReference type="Rhea" id="RHEA:24801"/>
        <dbReference type="ChEBI" id="CHEBI:16810"/>
        <dbReference type="ChEBI" id="CHEBI:29985"/>
        <dbReference type="ChEBI" id="CHEBI:35146"/>
        <dbReference type="ChEBI" id="CHEBI:58045"/>
        <dbReference type="EC" id="2.6.1.42"/>
    </reaction>
</comment>
<comment type="cofactor">
    <cofactor evidence="1 16">
        <name>pyridoxal 5'-phosphate</name>
        <dbReference type="ChEBI" id="CHEBI:597326"/>
    </cofactor>
</comment>
<organism evidence="18 19">
    <name type="scientific">Streptomyces liliifuscus</name>
    <dbReference type="NCBI Taxonomy" id="2797636"/>
    <lineage>
        <taxon>Bacteria</taxon>
        <taxon>Bacillati</taxon>
        <taxon>Actinomycetota</taxon>
        <taxon>Actinomycetes</taxon>
        <taxon>Kitasatosporales</taxon>
        <taxon>Streptomycetaceae</taxon>
        <taxon>Streptomyces</taxon>
    </lineage>
</organism>
<dbReference type="GO" id="GO:0009097">
    <property type="term" value="P:isoleucine biosynthetic process"/>
    <property type="evidence" value="ECO:0007669"/>
    <property type="project" value="UniProtKB-UniPathway"/>
</dbReference>
<keyword evidence="8 17" id="KW-0808">Transferase</keyword>
<evidence type="ECO:0000256" key="12">
    <source>
        <dbReference type="ARBA" id="ARBA00048798"/>
    </source>
</evidence>
<dbReference type="EMBL" id="CP066831">
    <property type="protein sequence ID" value="QQM46275.1"/>
    <property type="molecule type" value="Genomic_DNA"/>
</dbReference>
<dbReference type="InterPro" id="IPR005786">
    <property type="entry name" value="B_amino_transII"/>
</dbReference>
<dbReference type="Gene3D" id="3.20.10.10">
    <property type="entry name" value="D-amino Acid Aminotransferase, subunit A, domain 2"/>
    <property type="match status" value="1"/>
</dbReference>
<dbReference type="KEGG" id="slf:JEQ17_47270"/>
<comment type="pathway">
    <text evidence="3">Amino-acid biosynthesis; L-valine biosynthesis; L-valine from pyruvate: step 4/4.</text>
</comment>
<evidence type="ECO:0000256" key="15">
    <source>
        <dbReference type="RuleBase" id="RU004106"/>
    </source>
</evidence>
<evidence type="ECO:0000256" key="9">
    <source>
        <dbReference type="ARBA" id="ARBA00022898"/>
    </source>
</evidence>
<dbReference type="UniPathway" id="UPA00047">
    <property type="reaction ID" value="UER00058"/>
</dbReference>
<gene>
    <name evidence="18" type="ORF">JEQ17_47270</name>
</gene>
<proteinExistence type="inferred from homology"/>
<protein>
    <recommendedName>
        <fullName evidence="17">Branched-chain-amino-acid aminotransferase</fullName>
        <ecNumber evidence="17">2.6.1.42</ecNumber>
    </recommendedName>
</protein>
<sequence length="375" mass="41336">MEGEDTVPTTTDATAFRISRTSTPLSPAEREKRMTAPGFGRVLTEHMVSGRWAKGQGWHDLRLSPYGPLEMDPATAALHYGQIVFEGLKAHRLHDGSVGVFRPHAHARRFQRSARRLVMPEMDTGMFVRSLEELVRADRAWVPDQTGHSLYLRPVLYAEEAVLALRPAYEYRFLLMAFVTEGFFNDDLNPVTVWVSTRFARAARGGTGDVKIPGNYAGAFAAQVEAAEHGCHQVVWLDSIERRWVEEMGGMNLFFVHGRGAGTRLTTPPLTGTLLPGVTRDALLTLLPEHGLPVEEVPLAIDDWQELCASGEITEVFACGTAAGVTPVGTVRSAETRWDVADGNAGPVTRRVAELLAAVRHGSLPERHGWMHRVT</sequence>
<dbReference type="Gene3D" id="3.30.470.10">
    <property type="match status" value="1"/>
</dbReference>
<evidence type="ECO:0000256" key="2">
    <source>
        <dbReference type="ARBA" id="ARBA00004824"/>
    </source>
</evidence>
<evidence type="ECO:0000313" key="19">
    <source>
        <dbReference type="Proteomes" id="UP000595636"/>
    </source>
</evidence>
<comment type="similarity">
    <text evidence="5 15">Belongs to the class-IV pyridoxal-phosphate-dependent aminotransferase family.</text>
</comment>
<comment type="catalytic activity">
    <reaction evidence="11 17">
        <text>L-valine + 2-oxoglutarate = 3-methyl-2-oxobutanoate + L-glutamate</text>
        <dbReference type="Rhea" id="RHEA:24813"/>
        <dbReference type="ChEBI" id="CHEBI:11851"/>
        <dbReference type="ChEBI" id="CHEBI:16810"/>
        <dbReference type="ChEBI" id="CHEBI:29985"/>
        <dbReference type="ChEBI" id="CHEBI:57762"/>
        <dbReference type="EC" id="2.6.1.42"/>
    </reaction>
</comment>
<dbReference type="Proteomes" id="UP000595636">
    <property type="component" value="Chromosome"/>
</dbReference>
<dbReference type="InterPro" id="IPR033939">
    <property type="entry name" value="BCAT_family"/>
</dbReference>
<dbReference type="PIRSF" id="PIRSF006468">
    <property type="entry name" value="BCAT1"/>
    <property type="match status" value="1"/>
</dbReference>
<evidence type="ECO:0000256" key="13">
    <source>
        <dbReference type="ARBA" id="ARBA00049229"/>
    </source>
</evidence>
<evidence type="ECO:0000256" key="17">
    <source>
        <dbReference type="RuleBase" id="RU004517"/>
    </source>
</evidence>
<dbReference type="InterPro" id="IPR018300">
    <property type="entry name" value="Aminotrans_IV_CS"/>
</dbReference>
<dbReference type="PANTHER" id="PTHR11825">
    <property type="entry name" value="SUBGROUP IIII AMINOTRANSFERASE"/>
    <property type="match status" value="1"/>
</dbReference>
<name>A0A7T7RH06_9ACTN</name>
<dbReference type="PROSITE" id="PS00770">
    <property type="entry name" value="AA_TRANSFER_CLASS_4"/>
    <property type="match status" value="1"/>
</dbReference>
<dbReference type="GO" id="GO:0009098">
    <property type="term" value="P:L-leucine biosynthetic process"/>
    <property type="evidence" value="ECO:0007669"/>
    <property type="project" value="UniProtKB-UniPathway"/>
</dbReference>